<keyword evidence="2" id="KW-1185">Reference proteome</keyword>
<evidence type="ECO:0000313" key="1">
    <source>
        <dbReference type="EMBL" id="KAI0087789.1"/>
    </source>
</evidence>
<evidence type="ECO:0000313" key="2">
    <source>
        <dbReference type="Proteomes" id="UP001055072"/>
    </source>
</evidence>
<dbReference type="EMBL" id="MU274916">
    <property type="protein sequence ID" value="KAI0087789.1"/>
    <property type="molecule type" value="Genomic_DNA"/>
</dbReference>
<name>A0ACB8U138_9APHY</name>
<comment type="caution">
    <text evidence="1">The sequence shown here is derived from an EMBL/GenBank/DDBJ whole genome shotgun (WGS) entry which is preliminary data.</text>
</comment>
<dbReference type="Proteomes" id="UP001055072">
    <property type="component" value="Unassembled WGS sequence"/>
</dbReference>
<organism evidence="1 2">
    <name type="scientific">Irpex rosettiformis</name>
    <dbReference type="NCBI Taxonomy" id="378272"/>
    <lineage>
        <taxon>Eukaryota</taxon>
        <taxon>Fungi</taxon>
        <taxon>Dikarya</taxon>
        <taxon>Basidiomycota</taxon>
        <taxon>Agaricomycotina</taxon>
        <taxon>Agaricomycetes</taxon>
        <taxon>Polyporales</taxon>
        <taxon>Irpicaceae</taxon>
        <taxon>Irpex</taxon>
    </lineage>
</organism>
<protein>
    <submittedName>
        <fullName evidence="1">Uncharacterized protein</fullName>
    </submittedName>
</protein>
<accession>A0ACB8U138</accession>
<proteinExistence type="predicted"/>
<reference evidence="1" key="1">
    <citation type="journal article" date="2021" name="Environ. Microbiol.">
        <title>Gene family expansions and transcriptome signatures uncover fungal adaptations to wood decay.</title>
        <authorList>
            <person name="Hage H."/>
            <person name="Miyauchi S."/>
            <person name="Viragh M."/>
            <person name="Drula E."/>
            <person name="Min B."/>
            <person name="Chaduli D."/>
            <person name="Navarro D."/>
            <person name="Favel A."/>
            <person name="Norest M."/>
            <person name="Lesage-Meessen L."/>
            <person name="Balint B."/>
            <person name="Merenyi Z."/>
            <person name="de Eugenio L."/>
            <person name="Morin E."/>
            <person name="Martinez A.T."/>
            <person name="Baldrian P."/>
            <person name="Stursova M."/>
            <person name="Martinez M.J."/>
            <person name="Novotny C."/>
            <person name="Magnuson J.K."/>
            <person name="Spatafora J.W."/>
            <person name="Maurice S."/>
            <person name="Pangilinan J."/>
            <person name="Andreopoulos W."/>
            <person name="LaButti K."/>
            <person name="Hundley H."/>
            <person name="Na H."/>
            <person name="Kuo A."/>
            <person name="Barry K."/>
            <person name="Lipzen A."/>
            <person name="Henrissat B."/>
            <person name="Riley R."/>
            <person name="Ahrendt S."/>
            <person name="Nagy L.G."/>
            <person name="Grigoriev I.V."/>
            <person name="Martin F."/>
            <person name="Rosso M.N."/>
        </authorList>
    </citation>
    <scope>NUCLEOTIDE SEQUENCE</scope>
    <source>
        <strain evidence="1">CBS 384.51</strain>
    </source>
</reference>
<gene>
    <name evidence="1" type="ORF">BDY19DRAFT_994681</name>
</gene>
<sequence>MIPKNLPPVYGSLSVVPGFVDFHAQHNPDRPWAIFPSDTSPSGTSSISFQEFAHATHRVAHHVRPERQGNELEVVVIVAHTDAVLYVSLLAGMMRAGVIPFPLSPKTSPEAIKQFMKKTSAHRIITQDVFRPVFKKVQRQLGEEGFNIDIEILYPWTRSSLRSTWEVKPASFEEDATQ</sequence>